<reference evidence="1 2" key="1">
    <citation type="submission" date="2019-03" db="EMBL/GenBank/DDBJ databases">
        <title>Paraburkholderia sp. 7MH5, isolated from subtropical forest soil.</title>
        <authorList>
            <person name="Gao Z.-H."/>
            <person name="Qiu L.-H."/>
        </authorList>
    </citation>
    <scope>NUCLEOTIDE SEQUENCE [LARGE SCALE GENOMIC DNA]</scope>
    <source>
        <strain evidence="1 2">7MH5</strain>
    </source>
</reference>
<name>A0A4P7D668_9BURK</name>
<keyword evidence="2" id="KW-1185">Reference proteome</keyword>
<proteinExistence type="predicted"/>
<dbReference type="RefSeq" id="WP_134759202.1">
    <property type="nucleotide sequence ID" value="NZ_CP038151.1"/>
</dbReference>
<organism evidence="1 2">
    <name type="scientific">Paraburkholderia pallida</name>
    <dbReference type="NCBI Taxonomy" id="2547399"/>
    <lineage>
        <taxon>Bacteria</taxon>
        <taxon>Pseudomonadati</taxon>
        <taxon>Pseudomonadota</taxon>
        <taxon>Betaproteobacteria</taxon>
        <taxon>Burkholderiales</taxon>
        <taxon>Burkholderiaceae</taxon>
        <taxon>Paraburkholderia</taxon>
    </lineage>
</organism>
<accession>A0A4P7D668</accession>
<dbReference type="KEGG" id="ppai:E1956_41645"/>
<dbReference type="Proteomes" id="UP000295727">
    <property type="component" value="Chromosome 4"/>
</dbReference>
<protein>
    <submittedName>
        <fullName evidence="1">Uncharacterized protein</fullName>
    </submittedName>
</protein>
<sequence>MITDFYPVAIADLWHAADAARGEGWGGVHIIHYGTQAITGRPLVLLVTSLPLASRFWSIRMPLIFARP</sequence>
<evidence type="ECO:0000313" key="1">
    <source>
        <dbReference type="EMBL" id="QBR03618.1"/>
    </source>
</evidence>
<gene>
    <name evidence="1" type="ORF">E1956_41645</name>
</gene>
<evidence type="ECO:0000313" key="2">
    <source>
        <dbReference type="Proteomes" id="UP000295727"/>
    </source>
</evidence>
<dbReference type="EMBL" id="CP038151">
    <property type="protein sequence ID" value="QBR03618.1"/>
    <property type="molecule type" value="Genomic_DNA"/>
</dbReference>
<dbReference type="AlphaFoldDB" id="A0A4P7D668"/>